<organism evidence="2">
    <name type="scientific">Tanacetum cinerariifolium</name>
    <name type="common">Dalmatian daisy</name>
    <name type="synonym">Chrysanthemum cinerariifolium</name>
    <dbReference type="NCBI Taxonomy" id="118510"/>
    <lineage>
        <taxon>Eukaryota</taxon>
        <taxon>Viridiplantae</taxon>
        <taxon>Streptophyta</taxon>
        <taxon>Embryophyta</taxon>
        <taxon>Tracheophyta</taxon>
        <taxon>Spermatophyta</taxon>
        <taxon>Magnoliopsida</taxon>
        <taxon>eudicotyledons</taxon>
        <taxon>Gunneridae</taxon>
        <taxon>Pentapetalae</taxon>
        <taxon>asterids</taxon>
        <taxon>campanulids</taxon>
        <taxon>Asterales</taxon>
        <taxon>Asteraceae</taxon>
        <taxon>Asteroideae</taxon>
        <taxon>Anthemideae</taxon>
        <taxon>Anthemidinae</taxon>
        <taxon>Tanacetum</taxon>
    </lineage>
</organism>
<name>A0A699K6R3_TANCI</name>
<reference evidence="2" key="1">
    <citation type="journal article" date="2019" name="Sci. Rep.">
        <title>Draft genome of Tanacetum cinerariifolium, the natural source of mosquito coil.</title>
        <authorList>
            <person name="Yamashiro T."/>
            <person name="Shiraishi A."/>
            <person name="Satake H."/>
            <person name="Nakayama K."/>
        </authorList>
    </citation>
    <scope>NUCLEOTIDE SEQUENCE</scope>
</reference>
<feature type="compositionally biased region" description="Basic and acidic residues" evidence="1">
    <location>
        <begin position="106"/>
        <end position="139"/>
    </location>
</feature>
<dbReference type="PANTHER" id="PTHR33710">
    <property type="entry name" value="BNAC02G09200D PROTEIN"/>
    <property type="match status" value="1"/>
</dbReference>
<dbReference type="AlphaFoldDB" id="A0A699K6R3"/>
<dbReference type="SUPFAM" id="SSF56219">
    <property type="entry name" value="DNase I-like"/>
    <property type="match status" value="1"/>
</dbReference>
<evidence type="ECO:0000313" key="2">
    <source>
        <dbReference type="EMBL" id="GFA77905.1"/>
    </source>
</evidence>
<proteinExistence type="predicted"/>
<evidence type="ECO:0000256" key="1">
    <source>
        <dbReference type="SAM" id="MobiDB-lite"/>
    </source>
</evidence>
<sequence length="362" mass="41219">MKAMIIIHNCRKRARKMAGGQGNSMNLHSRGPGRRRRFGRALITHSVSMESIGIRPNDPFEFYDLLKKPMNVRDNDFDPSLSHPSGFTPATSQQENFDPSPAQQKVNRDESLHEETPFLKSKSEENRHANESHTIDSSREASTCVHSRTTLKGGSFLDVLDDMIKVGQSMGFVMEGCSKDIEQIISLINRWNGEMIVLGDFNEFGGREDGRVLIHMVHPSAKKMSKLDRFLVSEGIILGFPAITAVCLDRHFSGHRPILLNEIHTDFGPTPFRTYHYWFSREGLNAMVEHAWCSFTRNDSNRLIRFKKKLQDLKSIIRGWFRDSNSSLAGTKKTILKDLGDIDKALDNRCISDELLVKRMEL</sequence>
<feature type="compositionally biased region" description="Polar residues" evidence="1">
    <location>
        <begin position="82"/>
        <end position="105"/>
    </location>
</feature>
<comment type="caution">
    <text evidence="2">The sequence shown here is derived from an EMBL/GenBank/DDBJ whole genome shotgun (WGS) entry which is preliminary data.</text>
</comment>
<dbReference type="InterPro" id="IPR036691">
    <property type="entry name" value="Endo/exonu/phosph_ase_sf"/>
</dbReference>
<protein>
    <recommendedName>
        <fullName evidence="3">RNA-directed DNA polymerase, eukaryota</fullName>
    </recommendedName>
</protein>
<dbReference type="EMBL" id="BKCJ010486269">
    <property type="protein sequence ID" value="GFA77905.1"/>
    <property type="molecule type" value="Genomic_DNA"/>
</dbReference>
<gene>
    <name evidence="2" type="ORF">Tci_649877</name>
</gene>
<evidence type="ECO:0008006" key="3">
    <source>
        <dbReference type="Google" id="ProtNLM"/>
    </source>
</evidence>
<accession>A0A699K6R3</accession>
<dbReference type="PANTHER" id="PTHR33710:SF64">
    <property type="entry name" value="ENDONUCLEASE_EXONUCLEASE_PHOSPHATASE DOMAIN-CONTAINING PROTEIN"/>
    <property type="match status" value="1"/>
</dbReference>
<feature type="region of interest" description="Disordered" evidence="1">
    <location>
        <begin position="16"/>
        <end position="35"/>
    </location>
</feature>
<feature type="region of interest" description="Disordered" evidence="1">
    <location>
        <begin position="75"/>
        <end position="141"/>
    </location>
</feature>